<keyword evidence="1" id="KW-1133">Transmembrane helix</keyword>
<comment type="caution">
    <text evidence="2">The sequence shown here is derived from an EMBL/GenBank/DDBJ whole genome shotgun (WGS) entry which is preliminary data.</text>
</comment>
<name>A0A841TCD3_9BACL</name>
<reference evidence="2 3" key="1">
    <citation type="submission" date="2020-08" db="EMBL/GenBank/DDBJ databases">
        <title>Cohnella phylogeny.</title>
        <authorList>
            <person name="Dunlap C."/>
        </authorList>
    </citation>
    <scope>NUCLEOTIDE SEQUENCE [LARGE SCALE GENOMIC DNA]</scope>
    <source>
        <strain evidence="2 3">DSM 103658</strain>
    </source>
</reference>
<keyword evidence="1" id="KW-0812">Transmembrane</keyword>
<sequence>MLAIAQAPDLIKHKKQKSKLNFLKVSSEFDFDNYNSKVEMLSHQDKILEIEIHDFIKLMNKNRKQLQLVINEKSEIYSLITSPPAYPLIKSHGDEVVAFKPQTYKIVYSILFLCGLIPLGLSTISLYVTEFINENITKVLMPMSGIYLLMIAVDFALRRNDHN</sequence>
<evidence type="ECO:0000313" key="2">
    <source>
        <dbReference type="EMBL" id="MBB6677806.1"/>
    </source>
</evidence>
<dbReference type="Proteomes" id="UP000574133">
    <property type="component" value="Unassembled WGS sequence"/>
</dbReference>
<dbReference type="EMBL" id="JACJVN010000037">
    <property type="protein sequence ID" value="MBB6677806.1"/>
    <property type="molecule type" value="Genomic_DNA"/>
</dbReference>
<evidence type="ECO:0000313" key="3">
    <source>
        <dbReference type="Proteomes" id="UP000574133"/>
    </source>
</evidence>
<dbReference type="AlphaFoldDB" id="A0A841TCD3"/>
<organism evidence="2 3">
    <name type="scientific">Cohnella lubricantis</name>
    <dbReference type="NCBI Taxonomy" id="2163172"/>
    <lineage>
        <taxon>Bacteria</taxon>
        <taxon>Bacillati</taxon>
        <taxon>Bacillota</taxon>
        <taxon>Bacilli</taxon>
        <taxon>Bacillales</taxon>
        <taxon>Paenibacillaceae</taxon>
        <taxon>Cohnella</taxon>
    </lineage>
</organism>
<feature type="transmembrane region" description="Helical" evidence="1">
    <location>
        <begin position="106"/>
        <end position="127"/>
    </location>
</feature>
<keyword evidence="3" id="KW-1185">Reference proteome</keyword>
<accession>A0A841TCD3</accession>
<evidence type="ECO:0000256" key="1">
    <source>
        <dbReference type="SAM" id="Phobius"/>
    </source>
</evidence>
<proteinExistence type="predicted"/>
<protein>
    <submittedName>
        <fullName evidence="2">Uncharacterized protein</fullName>
    </submittedName>
</protein>
<keyword evidence="1" id="KW-0472">Membrane</keyword>
<gene>
    <name evidence="2" type="ORF">H4Q31_10765</name>
</gene>
<feature type="transmembrane region" description="Helical" evidence="1">
    <location>
        <begin position="139"/>
        <end position="157"/>
    </location>
</feature>
<dbReference type="RefSeq" id="WP_185179086.1">
    <property type="nucleotide sequence ID" value="NZ_CBCSEP010000014.1"/>
</dbReference>